<evidence type="ECO:0000313" key="2">
    <source>
        <dbReference type="Proteomes" id="UP000546007"/>
    </source>
</evidence>
<evidence type="ECO:0000313" key="1">
    <source>
        <dbReference type="EMBL" id="MBB4025299.1"/>
    </source>
</evidence>
<name>A0A7W6HUP5_9BACT</name>
<comment type="caution">
    <text evidence="1">The sequence shown here is derived from an EMBL/GenBank/DDBJ whole genome shotgun (WGS) entry which is preliminary data.</text>
</comment>
<dbReference type="RefSeq" id="WP_164720125.1">
    <property type="nucleotide sequence ID" value="NZ_AP028155.1"/>
</dbReference>
<dbReference type="AlphaFoldDB" id="A0A7W6HUP5"/>
<keyword evidence="2" id="KW-1185">Reference proteome</keyword>
<gene>
    <name evidence="1" type="ORF">GGR14_001071</name>
</gene>
<proteinExistence type="predicted"/>
<organism evidence="1 2">
    <name type="scientific">Butyricimonas faecihominis</name>
    <dbReference type="NCBI Taxonomy" id="1472416"/>
    <lineage>
        <taxon>Bacteria</taxon>
        <taxon>Pseudomonadati</taxon>
        <taxon>Bacteroidota</taxon>
        <taxon>Bacteroidia</taxon>
        <taxon>Bacteroidales</taxon>
        <taxon>Odoribacteraceae</taxon>
        <taxon>Butyricimonas</taxon>
    </lineage>
</organism>
<dbReference type="GeneID" id="93099482"/>
<protein>
    <submittedName>
        <fullName evidence="1">Uncharacterized protein</fullName>
    </submittedName>
</protein>
<sequence length="57" mass="6653">MEKIKEKMPQLVKNATVREEILQGMITSFQLEGIKISQETAYTILERVDLKLKTCKR</sequence>
<dbReference type="Proteomes" id="UP000546007">
    <property type="component" value="Unassembled WGS sequence"/>
</dbReference>
<accession>A0A7W6HUP5</accession>
<reference evidence="1 2" key="1">
    <citation type="submission" date="2020-08" db="EMBL/GenBank/DDBJ databases">
        <title>Genomic Encyclopedia of Type Strains, Phase IV (KMG-IV): sequencing the most valuable type-strain genomes for metagenomic binning, comparative biology and taxonomic classification.</title>
        <authorList>
            <person name="Goeker M."/>
        </authorList>
    </citation>
    <scope>NUCLEOTIDE SEQUENCE [LARGE SCALE GENOMIC DNA]</scope>
    <source>
        <strain evidence="1 2">DSM 105721</strain>
    </source>
</reference>
<dbReference type="EMBL" id="JACIES010000002">
    <property type="protein sequence ID" value="MBB4025299.1"/>
    <property type="molecule type" value="Genomic_DNA"/>
</dbReference>